<accession>A0A0F6YLJ7</accession>
<gene>
    <name evidence="4" type="ORF">DB32_007602</name>
</gene>
<sequence>MVHALSLAVPLAPVLVTWAGIGAAIAGALAVRRATRRFDAVARFLEMRIAATSSQARREQDATRRERKLAADLARKTEELEARLRERALLFEVLRESASSHDLDSVLRALVDRLGPALRFREVAVLIQQGERLAIRAAWGFTDPSTVLGRTIRVGEGLSGEAAAKGESVVVPDVAAAPEYLAFWGEVPRTGSFMSVPIQVKGAMIGVLALTRPPTDPLTEEETRYVEALADQVALAIHNAQLFEELEARSTHDALTGIANRRLFEERLAKALADSRRFGHAVSLLAIDVDHFKKLNDRCGHPAGDAVLVEVARVLARGVREVDTVARVGGEEFLVVLAGADEHEAAKVGDKLRAAVAAIELPGTKDQPLGRLSISVGVAKAREGETAEALVARADSALYDAKRKGRNRVSTWPPPSA</sequence>
<dbReference type="PANTHER" id="PTHR45138:SF9">
    <property type="entry name" value="DIGUANYLATE CYCLASE DGCM-RELATED"/>
    <property type="match status" value="1"/>
</dbReference>
<dbReference type="GO" id="GO:0005886">
    <property type="term" value="C:plasma membrane"/>
    <property type="evidence" value="ECO:0007669"/>
    <property type="project" value="TreeGrafter"/>
</dbReference>
<dbReference type="GO" id="GO:0052621">
    <property type="term" value="F:diguanylate cyclase activity"/>
    <property type="evidence" value="ECO:0007669"/>
    <property type="project" value="UniProtKB-EC"/>
</dbReference>
<reference evidence="4 5" key="1">
    <citation type="submission" date="2015-03" db="EMBL/GenBank/DDBJ databases">
        <title>Genome assembly of Sandaracinus amylolyticus DSM 53668.</title>
        <authorList>
            <person name="Sharma G."/>
            <person name="Subramanian S."/>
        </authorList>
    </citation>
    <scope>NUCLEOTIDE SEQUENCE [LARGE SCALE GENOMIC DNA]</scope>
    <source>
        <strain evidence="4 5">DSM 53668</strain>
    </source>
</reference>
<dbReference type="InterPro" id="IPR003018">
    <property type="entry name" value="GAF"/>
</dbReference>
<dbReference type="Pfam" id="PF01590">
    <property type="entry name" value="GAF"/>
    <property type="match status" value="1"/>
</dbReference>
<dbReference type="STRING" id="927083.DB32_007602"/>
<evidence type="ECO:0000256" key="1">
    <source>
        <dbReference type="ARBA" id="ARBA00012528"/>
    </source>
</evidence>
<evidence type="ECO:0000313" key="5">
    <source>
        <dbReference type="Proteomes" id="UP000034883"/>
    </source>
</evidence>
<dbReference type="NCBIfam" id="TIGR00254">
    <property type="entry name" value="GGDEF"/>
    <property type="match status" value="1"/>
</dbReference>
<keyword evidence="5" id="KW-1185">Reference proteome</keyword>
<dbReference type="SUPFAM" id="SSF55073">
    <property type="entry name" value="Nucleotide cyclase"/>
    <property type="match status" value="1"/>
</dbReference>
<name>A0A0F6YLJ7_9BACT</name>
<dbReference type="Proteomes" id="UP000034883">
    <property type="component" value="Chromosome"/>
</dbReference>
<dbReference type="GO" id="GO:0043709">
    <property type="term" value="P:cell adhesion involved in single-species biofilm formation"/>
    <property type="evidence" value="ECO:0007669"/>
    <property type="project" value="TreeGrafter"/>
</dbReference>
<dbReference type="InterPro" id="IPR050469">
    <property type="entry name" value="Diguanylate_Cyclase"/>
</dbReference>
<evidence type="ECO:0000313" key="4">
    <source>
        <dbReference type="EMBL" id="AKF10453.1"/>
    </source>
</evidence>
<dbReference type="InterPro" id="IPR029016">
    <property type="entry name" value="GAF-like_dom_sf"/>
</dbReference>
<dbReference type="Gene3D" id="3.30.450.40">
    <property type="match status" value="1"/>
</dbReference>
<dbReference type="SMART" id="SM00267">
    <property type="entry name" value="GGDEF"/>
    <property type="match status" value="1"/>
</dbReference>
<proteinExistence type="predicted"/>
<dbReference type="KEGG" id="samy:DB32_007602"/>
<dbReference type="EMBL" id="CP011125">
    <property type="protein sequence ID" value="AKF10453.1"/>
    <property type="molecule type" value="Genomic_DNA"/>
</dbReference>
<dbReference type="InterPro" id="IPR043128">
    <property type="entry name" value="Rev_trsase/Diguanyl_cyclase"/>
</dbReference>
<protein>
    <recommendedName>
        <fullName evidence="1">diguanylate cyclase</fullName>
        <ecNumber evidence="1">2.7.7.65</ecNumber>
    </recommendedName>
</protein>
<dbReference type="SUPFAM" id="SSF55781">
    <property type="entry name" value="GAF domain-like"/>
    <property type="match status" value="1"/>
</dbReference>
<dbReference type="Pfam" id="PF00990">
    <property type="entry name" value="GGDEF"/>
    <property type="match status" value="1"/>
</dbReference>
<dbReference type="AlphaFoldDB" id="A0A0F6YLJ7"/>
<dbReference type="Gene3D" id="3.30.70.270">
    <property type="match status" value="1"/>
</dbReference>
<dbReference type="EC" id="2.7.7.65" evidence="1"/>
<dbReference type="PROSITE" id="PS50887">
    <property type="entry name" value="GGDEF"/>
    <property type="match status" value="1"/>
</dbReference>
<comment type="catalytic activity">
    <reaction evidence="2">
        <text>2 GTP = 3',3'-c-di-GMP + 2 diphosphate</text>
        <dbReference type="Rhea" id="RHEA:24898"/>
        <dbReference type="ChEBI" id="CHEBI:33019"/>
        <dbReference type="ChEBI" id="CHEBI:37565"/>
        <dbReference type="ChEBI" id="CHEBI:58805"/>
        <dbReference type="EC" id="2.7.7.65"/>
    </reaction>
</comment>
<evidence type="ECO:0000259" key="3">
    <source>
        <dbReference type="PROSITE" id="PS50887"/>
    </source>
</evidence>
<dbReference type="FunFam" id="3.30.70.270:FF:000001">
    <property type="entry name" value="Diguanylate cyclase domain protein"/>
    <property type="match status" value="1"/>
</dbReference>
<feature type="domain" description="GGDEF" evidence="3">
    <location>
        <begin position="280"/>
        <end position="414"/>
    </location>
</feature>
<dbReference type="GO" id="GO:1902201">
    <property type="term" value="P:negative regulation of bacterial-type flagellum-dependent cell motility"/>
    <property type="evidence" value="ECO:0007669"/>
    <property type="project" value="TreeGrafter"/>
</dbReference>
<dbReference type="CDD" id="cd01949">
    <property type="entry name" value="GGDEF"/>
    <property type="match status" value="1"/>
</dbReference>
<organism evidence="4 5">
    <name type="scientific">Sandaracinus amylolyticus</name>
    <dbReference type="NCBI Taxonomy" id="927083"/>
    <lineage>
        <taxon>Bacteria</taxon>
        <taxon>Pseudomonadati</taxon>
        <taxon>Myxococcota</taxon>
        <taxon>Polyangia</taxon>
        <taxon>Polyangiales</taxon>
        <taxon>Sandaracinaceae</taxon>
        <taxon>Sandaracinus</taxon>
    </lineage>
</organism>
<dbReference type="InterPro" id="IPR000160">
    <property type="entry name" value="GGDEF_dom"/>
</dbReference>
<dbReference type="SMART" id="SM00065">
    <property type="entry name" value="GAF"/>
    <property type="match status" value="1"/>
</dbReference>
<dbReference type="PANTHER" id="PTHR45138">
    <property type="entry name" value="REGULATORY COMPONENTS OF SENSORY TRANSDUCTION SYSTEM"/>
    <property type="match status" value="1"/>
</dbReference>
<dbReference type="InterPro" id="IPR029787">
    <property type="entry name" value="Nucleotide_cyclase"/>
</dbReference>
<evidence type="ECO:0000256" key="2">
    <source>
        <dbReference type="ARBA" id="ARBA00034247"/>
    </source>
</evidence>